<comment type="catalytic activity">
    <reaction evidence="1">
        <text>(4aS,6R)-4a-hydroxy-L-erythro-5,6,7,8-tetrahydrobiopterin = (6R)-L-erythro-6,7-dihydrobiopterin + H2O</text>
        <dbReference type="Rhea" id="RHEA:11920"/>
        <dbReference type="ChEBI" id="CHEBI:15377"/>
        <dbReference type="ChEBI" id="CHEBI:15642"/>
        <dbReference type="ChEBI" id="CHEBI:43120"/>
        <dbReference type="EC" id="4.2.1.96"/>
    </reaction>
</comment>
<evidence type="ECO:0000313" key="5">
    <source>
        <dbReference type="EMBL" id="SNR37322.1"/>
    </source>
</evidence>
<dbReference type="PANTHER" id="PTHR12599">
    <property type="entry name" value="PTERIN-4-ALPHA-CARBINOLAMINE DEHYDRATASE"/>
    <property type="match status" value="1"/>
</dbReference>
<accession>A0A238VSL2</accession>
<reference evidence="5 6" key="1">
    <citation type="submission" date="2017-06" db="EMBL/GenBank/DDBJ databases">
        <authorList>
            <person name="Kim H.J."/>
            <person name="Triplett B.A."/>
        </authorList>
    </citation>
    <scope>NUCLEOTIDE SEQUENCE [LARGE SCALE GENOMIC DNA]</scope>
    <source>
        <strain evidence="5 6">DSM 8800</strain>
    </source>
</reference>
<dbReference type="SUPFAM" id="SSF55248">
    <property type="entry name" value="PCD-like"/>
    <property type="match status" value="1"/>
</dbReference>
<gene>
    <name evidence="5" type="ORF">SAMN06264855_10425</name>
</gene>
<dbReference type="InterPro" id="IPR036428">
    <property type="entry name" value="PCD_sf"/>
</dbReference>
<dbReference type="AlphaFoldDB" id="A0A238VSL2"/>
<evidence type="ECO:0000313" key="6">
    <source>
        <dbReference type="Proteomes" id="UP000198397"/>
    </source>
</evidence>
<proteinExistence type="inferred from homology"/>
<sequence length="91" mass="10371">MTNVLSDAEIDRNLPTGWRHDGDELVRSYEFDEYLDGVVFANAVAEVAEEQHHHPTIEIAFRTVTVRTTTHEANGVTKRDLRLAAICNEEY</sequence>
<dbReference type="Pfam" id="PF01329">
    <property type="entry name" value="Pterin_4a"/>
    <property type="match status" value="1"/>
</dbReference>
<dbReference type="OrthoDB" id="10495at2157"/>
<dbReference type="EC" id="4.2.1.96" evidence="3"/>
<dbReference type="GO" id="GO:0006729">
    <property type="term" value="P:tetrahydrobiopterin biosynthetic process"/>
    <property type="evidence" value="ECO:0007669"/>
    <property type="project" value="InterPro"/>
</dbReference>
<evidence type="ECO:0000256" key="3">
    <source>
        <dbReference type="ARBA" id="ARBA00013252"/>
    </source>
</evidence>
<dbReference type="PANTHER" id="PTHR12599:SF0">
    <property type="entry name" value="PTERIN-4-ALPHA-CARBINOLAMINE DEHYDRATASE"/>
    <property type="match status" value="1"/>
</dbReference>
<evidence type="ECO:0000256" key="1">
    <source>
        <dbReference type="ARBA" id="ARBA00001554"/>
    </source>
</evidence>
<comment type="similarity">
    <text evidence="2">Belongs to the pterin-4-alpha-carbinolamine dehydratase family.</text>
</comment>
<dbReference type="NCBIfam" id="NF002017">
    <property type="entry name" value="PRK00823.1-2"/>
    <property type="match status" value="1"/>
</dbReference>
<organism evidence="5 6">
    <name type="scientific">Halorubrum vacuolatum</name>
    <name type="common">Natronobacterium vacuolatum</name>
    <dbReference type="NCBI Taxonomy" id="63740"/>
    <lineage>
        <taxon>Archaea</taxon>
        <taxon>Methanobacteriati</taxon>
        <taxon>Methanobacteriota</taxon>
        <taxon>Stenosarchaea group</taxon>
        <taxon>Halobacteria</taxon>
        <taxon>Halobacteriales</taxon>
        <taxon>Haloferacaceae</taxon>
        <taxon>Halorubrum</taxon>
    </lineage>
</organism>
<evidence type="ECO:0000256" key="2">
    <source>
        <dbReference type="ARBA" id="ARBA00006472"/>
    </source>
</evidence>
<evidence type="ECO:0000256" key="4">
    <source>
        <dbReference type="ARBA" id="ARBA00023239"/>
    </source>
</evidence>
<keyword evidence="4" id="KW-0456">Lyase</keyword>
<name>A0A238VSL2_HALVU</name>
<protein>
    <recommendedName>
        <fullName evidence="3">4a-hydroxytetrahydrobiopterin dehydratase</fullName>
        <ecNumber evidence="3">4.2.1.96</ecNumber>
    </recommendedName>
</protein>
<dbReference type="InterPro" id="IPR001533">
    <property type="entry name" value="Pterin_deHydtase"/>
</dbReference>
<keyword evidence="6" id="KW-1185">Reference proteome</keyword>
<dbReference type="GO" id="GO:0008124">
    <property type="term" value="F:4-alpha-hydroxytetrahydrobiopterin dehydratase activity"/>
    <property type="evidence" value="ECO:0007669"/>
    <property type="project" value="UniProtKB-EC"/>
</dbReference>
<dbReference type="CDD" id="cd00488">
    <property type="entry name" value="PCD_DCoH"/>
    <property type="match status" value="1"/>
</dbReference>
<dbReference type="Gene3D" id="3.30.1360.20">
    <property type="entry name" value="Transcriptional coactivator/pterin dehydratase"/>
    <property type="match status" value="1"/>
</dbReference>
<dbReference type="Proteomes" id="UP000198397">
    <property type="component" value="Unassembled WGS sequence"/>
</dbReference>
<dbReference type="EMBL" id="FZNQ01000004">
    <property type="protein sequence ID" value="SNR37322.1"/>
    <property type="molecule type" value="Genomic_DNA"/>
</dbReference>
<dbReference type="RefSeq" id="WP_089384080.1">
    <property type="nucleotide sequence ID" value="NZ_FZNQ01000004.1"/>
</dbReference>